<reference evidence="1" key="1">
    <citation type="journal article" date="2021" name="Proc. Natl. Acad. Sci. U.S.A.">
        <title>A Catalog of Tens of Thousands of Viruses from Human Metagenomes Reveals Hidden Associations with Chronic Diseases.</title>
        <authorList>
            <person name="Tisza M.J."/>
            <person name="Buck C.B."/>
        </authorList>
    </citation>
    <scope>NUCLEOTIDE SEQUENCE</scope>
    <source>
        <strain evidence="1">Ct6rT12</strain>
    </source>
</reference>
<sequence length="65" mass="7844">MITNNKYEIYLEKLKGNQDLIDLIDLCLLDWENYCEGFYRVNGHYPEQRELLTKLKFDLIEKTEG</sequence>
<proteinExistence type="predicted"/>
<dbReference type="EMBL" id="BK016227">
    <property type="protein sequence ID" value="DAG03343.1"/>
    <property type="molecule type" value="Genomic_DNA"/>
</dbReference>
<evidence type="ECO:0000313" key="1">
    <source>
        <dbReference type="EMBL" id="DAG03343.1"/>
    </source>
</evidence>
<protein>
    <submittedName>
        <fullName evidence="1">Uncharacterized protein</fullName>
    </submittedName>
</protein>
<organism evidence="1">
    <name type="scientific">Siphoviridae sp. ct6rT12</name>
    <dbReference type="NCBI Taxonomy" id="2825346"/>
    <lineage>
        <taxon>Viruses</taxon>
        <taxon>Duplodnaviria</taxon>
        <taxon>Heunggongvirae</taxon>
        <taxon>Uroviricota</taxon>
        <taxon>Caudoviricetes</taxon>
    </lineage>
</organism>
<accession>A0A8S5V9R0</accession>
<name>A0A8S5V9R0_9CAUD</name>